<evidence type="ECO:0000256" key="6">
    <source>
        <dbReference type="SAM" id="MobiDB-lite"/>
    </source>
</evidence>
<accession>A0A7W9YM87</accession>
<evidence type="ECO:0000256" key="3">
    <source>
        <dbReference type="ARBA" id="ARBA00022692"/>
    </source>
</evidence>
<gene>
    <name evidence="8" type="ORF">HNR23_004808</name>
</gene>
<dbReference type="CDD" id="cd06173">
    <property type="entry name" value="MFS_MefA_like"/>
    <property type="match status" value="1"/>
</dbReference>
<keyword evidence="2" id="KW-1003">Cell membrane</keyword>
<dbReference type="EMBL" id="JACHDS010000001">
    <property type="protein sequence ID" value="MBB6174748.1"/>
    <property type="molecule type" value="Genomic_DNA"/>
</dbReference>
<feature type="transmembrane region" description="Helical" evidence="7">
    <location>
        <begin position="160"/>
        <end position="183"/>
    </location>
</feature>
<feature type="transmembrane region" description="Helical" evidence="7">
    <location>
        <begin position="195"/>
        <end position="222"/>
    </location>
</feature>
<organism evidence="8 9">
    <name type="scientific">Nocardiopsis mwathae</name>
    <dbReference type="NCBI Taxonomy" id="1472723"/>
    <lineage>
        <taxon>Bacteria</taxon>
        <taxon>Bacillati</taxon>
        <taxon>Actinomycetota</taxon>
        <taxon>Actinomycetes</taxon>
        <taxon>Streptosporangiales</taxon>
        <taxon>Nocardiopsidaceae</taxon>
        <taxon>Nocardiopsis</taxon>
    </lineage>
</organism>
<feature type="transmembrane region" description="Helical" evidence="7">
    <location>
        <begin position="281"/>
        <end position="299"/>
    </location>
</feature>
<feature type="transmembrane region" description="Helical" evidence="7">
    <location>
        <begin position="399"/>
        <end position="422"/>
    </location>
</feature>
<comment type="caution">
    <text evidence="8">The sequence shown here is derived from an EMBL/GenBank/DDBJ whole genome shotgun (WGS) entry which is preliminary data.</text>
</comment>
<dbReference type="InterPro" id="IPR036259">
    <property type="entry name" value="MFS_trans_sf"/>
</dbReference>
<dbReference type="AlphaFoldDB" id="A0A7W9YM87"/>
<keyword evidence="4 7" id="KW-1133">Transmembrane helix</keyword>
<feature type="compositionally biased region" description="Basic and acidic residues" evidence="6">
    <location>
        <begin position="1"/>
        <end position="22"/>
    </location>
</feature>
<dbReference type="SUPFAM" id="SSF103473">
    <property type="entry name" value="MFS general substrate transporter"/>
    <property type="match status" value="1"/>
</dbReference>
<feature type="region of interest" description="Disordered" evidence="6">
    <location>
        <begin position="465"/>
        <end position="499"/>
    </location>
</feature>
<reference evidence="8 9" key="1">
    <citation type="submission" date="2020-08" db="EMBL/GenBank/DDBJ databases">
        <title>Sequencing the genomes of 1000 actinobacteria strains.</title>
        <authorList>
            <person name="Klenk H.-P."/>
        </authorList>
    </citation>
    <scope>NUCLEOTIDE SEQUENCE [LARGE SCALE GENOMIC DNA]</scope>
    <source>
        <strain evidence="8 9">DSM 46659</strain>
    </source>
</reference>
<feature type="transmembrane region" description="Helical" evidence="7">
    <location>
        <begin position="428"/>
        <end position="448"/>
    </location>
</feature>
<keyword evidence="3 7" id="KW-0812">Transmembrane</keyword>
<dbReference type="PANTHER" id="PTHR23513">
    <property type="entry name" value="INTEGRAL MEMBRANE EFFLUX PROTEIN-RELATED"/>
    <property type="match status" value="1"/>
</dbReference>
<feature type="transmembrane region" description="Helical" evidence="7">
    <location>
        <begin position="366"/>
        <end position="392"/>
    </location>
</feature>
<evidence type="ECO:0000313" key="8">
    <source>
        <dbReference type="EMBL" id="MBB6174748.1"/>
    </source>
</evidence>
<feature type="transmembrane region" description="Helical" evidence="7">
    <location>
        <begin position="228"/>
        <end position="246"/>
    </location>
</feature>
<dbReference type="Proteomes" id="UP000546642">
    <property type="component" value="Unassembled WGS sequence"/>
</dbReference>
<dbReference type="Pfam" id="PF07690">
    <property type="entry name" value="MFS_1"/>
    <property type="match status" value="1"/>
</dbReference>
<dbReference type="GO" id="GO:0005886">
    <property type="term" value="C:plasma membrane"/>
    <property type="evidence" value="ECO:0007669"/>
    <property type="project" value="UniProtKB-SubCell"/>
</dbReference>
<dbReference type="InterPro" id="IPR011701">
    <property type="entry name" value="MFS"/>
</dbReference>
<keyword evidence="5 7" id="KW-0472">Membrane</keyword>
<evidence type="ECO:0000313" key="9">
    <source>
        <dbReference type="Proteomes" id="UP000546642"/>
    </source>
</evidence>
<evidence type="ECO:0000256" key="2">
    <source>
        <dbReference type="ARBA" id="ARBA00022475"/>
    </source>
</evidence>
<feature type="region of interest" description="Disordered" evidence="6">
    <location>
        <begin position="1"/>
        <end position="57"/>
    </location>
</feature>
<protein>
    <submittedName>
        <fullName evidence="8">Putative MFS family arabinose efflux permease</fullName>
    </submittedName>
</protein>
<dbReference type="PANTHER" id="PTHR23513:SF11">
    <property type="entry name" value="STAPHYLOFERRIN A TRANSPORTER"/>
    <property type="match status" value="1"/>
</dbReference>
<comment type="subcellular location">
    <subcellularLocation>
        <location evidence="1">Cell membrane</location>
        <topology evidence="1">Multi-pass membrane protein</topology>
    </subcellularLocation>
</comment>
<feature type="transmembrane region" description="Helical" evidence="7">
    <location>
        <begin position="104"/>
        <end position="125"/>
    </location>
</feature>
<name>A0A7W9YM87_9ACTN</name>
<feature type="compositionally biased region" description="Gly residues" evidence="6">
    <location>
        <begin position="490"/>
        <end position="499"/>
    </location>
</feature>
<dbReference type="Gene3D" id="1.20.1250.20">
    <property type="entry name" value="MFS general substrate transporter like domains"/>
    <property type="match status" value="1"/>
</dbReference>
<evidence type="ECO:0000256" key="1">
    <source>
        <dbReference type="ARBA" id="ARBA00004651"/>
    </source>
</evidence>
<sequence length="499" mass="51034">MGNPRTDSRKIDVPPQDREHAATTRGTPSDGGSGASAPMTETGHGENGRGGGGGAKGDWRRGYRDVMGIGEFRALWVAHALSMTGSYLLNIAVALLVYQQTSSALAAGITMALTFLPQIVGGPLLSGLADLFPRRRVIVVSDLARAALVVGIGVPGLPVWAIWVLVFCSALPMVPFGAARAALMAEIVQGERYVAGSAIISLTTQVGTLAGLVLGGGIVAAVGPNAAVMFNGLTFVLAALIVRFGVRHRPAPRDEREERPSLWRVTRDGTRLVFGDARLRTLGLFAWLAGFYTIPYGLAGPLADEVGGGPMAAGLLMAGPSMGAIIGGFVLTRLISPAFRMRMIGPLAVAASVPLLVWLLHPPLWVMVGLLMLSGMTAAYQFVANAAFVLCAPAKGRGLAFGLVAAGLQAVQGIGIALASLLVDVAGIHVVITVAGGLGVLGALLLAAPWSRLSGEAIALMHGPAGADAAHRSQDPGSSEGSRPRPGTAAGSGQGPGAE</sequence>
<feature type="transmembrane region" description="Helical" evidence="7">
    <location>
        <begin position="311"/>
        <end position="331"/>
    </location>
</feature>
<evidence type="ECO:0000256" key="4">
    <source>
        <dbReference type="ARBA" id="ARBA00022989"/>
    </source>
</evidence>
<keyword evidence="9" id="KW-1185">Reference proteome</keyword>
<dbReference type="GO" id="GO:0022857">
    <property type="term" value="F:transmembrane transporter activity"/>
    <property type="evidence" value="ECO:0007669"/>
    <property type="project" value="InterPro"/>
</dbReference>
<evidence type="ECO:0000256" key="7">
    <source>
        <dbReference type="SAM" id="Phobius"/>
    </source>
</evidence>
<proteinExistence type="predicted"/>
<evidence type="ECO:0000256" key="5">
    <source>
        <dbReference type="ARBA" id="ARBA00023136"/>
    </source>
</evidence>
<feature type="transmembrane region" description="Helical" evidence="7">
    <location>
        <begin position="74"/>
        <end position="98"/>
    </location>
</feature>
<feature type="transmembrane region" description="Helical" evidence="7">
    <location>
        <begin position="343"/>
        <end position="360"/>
    </location>
</feature>